<dbReference type="GO" id="GO:0032869">
    <property type="term" value="P:cellular response to insulin stimulus"/>
    <property type="evidence" value="ECO:0007669"/>
    <property type="project" value="TreeGrafter"/>
</dbReference>
<reference evidence="6" key="1">
    <citation type="submission" date="2022-11" db="UniProtKB">
        <authorList>
            <consortium name="WormBaseParasite"/>
        </authorList>
    </citation>
    <scope>IDENTIFICATION</scope>
</reference>
<dbReference type="GO" id="GO:0045944">
    <property type="term" value="P:positive regulation of transcription by RNA polymerase II"/>
    <property type="evidence" value="ECO:0007669"/>
    <property type="project" value="TreeGrafter"/>
</dbReference>
<feature type="compositionally biased region" description="Low complexity" evidence="3">
    <location>
        <begin position="336"/>
        <end position="351"/>
    </location>
</feature>
<feature type="region of interest" description="Disordered" evidence="3">
    <location>
        <begin position="283"/>
        <end position="435"/>
    </location>
</feature>
<accession>A0A914MFN5</accession>
<comment type="catalytic activity">
    <reaction evidence="1">
        <text>a 1,2-diacyl-sn-glycero-3-phosphate + H2O = a 1,2-diacyl-sn-glycerol + phosphate</text>
        <dbReference type="Rhea" id="RHEA:27429"/>
        <dbReference type="ChEBI" id="CHEBI:15377"/>
        <dbReference type="ChEBI" id="CHEBI:17815"/>
        <dbReference type="ChEBI" id="CHEBI:43474"/>
        <dbReference type="ChEBI" id="CHEBI:58608"/>
        <dbReference type="EC" id="3.1.3.4"/>
    </reaction>
    <physiologicalReaction direction="left-to-right" evidence="1">
        <dbReference type="Rhea" id="RHEA:27430"/>
    </physiologicalReaction>
</comment>
<evidence type="ECO:0000256" key="2">
    <source>
        <dbReference type="ARBA" id="ARBA00005476"/>
    </source>
</evidence>
<organism evidence="5 6">
    <name type="scientific">Meloidogyne incognita</name>
    <name type="common">Southern root-knot nematode worm</name>
    <name type="synonym">Oxyuris incognita</name>
    <dbReference type="NCBI Taxonomy" id="6306"/>
    <lineage>
        <taxon>Eukaryota</taxon>
        <taxon>Metazoa</taxon>
        <taxon>Ecdysozoa</taxon>
        <taxon>Nematoda</taxon>
        <taxon>Chromadorea</taxon>
        <taxon>Rhabditida</taxon>
        <taxon>Tylenchina</taxon>
        <taxon>Tylenchomorpha</taxon>
        <taxon>Tylenchoidea</taxon>
        <taxon>Meloidogynidae</taxon>
        <taxon>Meloidogyninae</taxon>
        <taxon>Meloidogyne</taxon>
        <taxon>Meloidogyne incognita group</taxon>
    </lineage>
</organism>
<dbReference type="GO" id="GO:0005634">
    <property type="term" value="C:nucleus"/>
    <property type="evidence" value="ECO:0007669"/>
    <property type="project" value="TreeGrafter"/>
</dbReference>
<feature type="region of interest" description="Disordered" evidence="3">
    <location>
        <begin position="115"/>
        <end position="175"/>
    </location>
</feature>
<dbReference type="GO" id="GO:0019432">
    <property type="term" value="P:triglyceride biosynthetic process"/>
    <property type="evidence" value="ECO:0007669"/>
    <property type="project" value="TreeGrafter"/>
</dbReference>
<dbReference type="GO" id="GO:0008195">
    <property type="term" value="F:phosphatidate phosphatase activity"/>
    <property type="evidence" value="ECO:0007669"/>
    <property type="project" value="UniProtKB-EC"/>
</dbReference>
<dbReference type="Pfam" id="PF04571">
    <property type="entry name" value="Lipin_N"/>
    <property type="match status" value="1"/>
</dbReference>
<feature type="compositionally biased region" description="Low complexity" evidence="3">
    <location>
        <begin position="285"/>
        <end position="302"/>
    </location>
</feature>
<evidence type="ECO:0000313" key="6">
    <source>
        <dbReference type="WBParaSite" id="Minc3s01664g25458"/>
    </source>
</evidence>
<dbReference type="InterPro" id="IPR007651">
    <property type="entry name" value="Lipin_N"/>
</dbReference>
<dbReference type="GO" id="GO:0009062">
    <property type="term" value="P:fatty acid catabolic process"/>
    <property type="evidence" value="ECO:0007669"/>
    <property type="project" value="TreeGrafter"/>
</dbReference>
<dbReference type="PANTHER" id="PTHR12181">
    <property type="entry name" value="LIPIN"/>
    <property type="match status" value="1"/>
</dbReference>
<dbReference type="InterPro" id="IPR036412">
    <property type="entry name" value="HAD-like_sf"/>
</dbReference>
<feature type="compositionally biased region" description="Polar residues" evidence="3">
    <location>
        <begin position="313"/>
        <end position="327"/>
    </location>
</feature>
<dbReference type="GO" id="GO:0003713">
    <property type="term" value="F:transcription coactivator activity"/>
    <property type="evidence" value="ECO:0007669"/>
    <property type="project" value="TreeGrafter"/>
</dbReference>
<proteinExistence type="inferred from homology"/>
<dbReference type="WBParaSite" id="Minc3s01664g25458">
    <property type="protein sequence ID" value="Minc3s01664g25458"/>
    <property type="gene ID" value="Minc3s01664g25458"/>
</dbReference>
<evidence type="ECO:0000256" key="3">
    <source>
        <dbReference type="SAM" id="MobiDB-lite"/>
    </source>
</evidence>
<dbReference type="InterPro" id="IPR031315">
    <property type="entry name" value="LNS2/PITP"/>
</dbReference>
<evidence type="ECO:0000313" key="5">
    <source>
        <dbReference type="Proteomes" id="UP000887563"/>
    </source>
</evidence>
<sequence length="937" mass="104186">MNYVYYIFNNVKYLYNSMNSATLSGAIDVIVVEQPDGTMLSTPFHVRFGKYGVFNYDDKYVDIQINNEEIDLKMKLGGNGVAFFVEKSEEETELPSHLEASPLPDDIVETDGAARLTPSAKESKSLVDQTRPSKRSPRKDSAVVRPRKGSSSSDDELPLQKSRPPQQQRQKKMLPFSLSIYSCRKNRSLPDLSILPSDYNQNDINSQVISARVQVVGEGENGKKKSKHKRKATFGAIDMQKLINENNVVSKNVNGGGFHHSKSASTALKNVTDTDLNMIPIEKLSPSSNSEQQQSSPSSPISLQDDQKEESKQSISPESSTKTTFFCSSDDDEENPNSLENSKNNLLKPSNVGSDIADGALSDPEVDRQGNSPDMNDPEWKWGEIPKSSKTKDSSRSTTKKNEKQGRWNWFRWSRQPQQEEGEEATDGGDKLNKNEVVNGKKEEEKQQEGKGLYLQDLGNDPAKLEKYFGTRSGAMSGGRLSLDYFCVDDFPFIFDIDFSHCCCEYLDDISSNASNFDSGKGVSLGTSPSSAMSINDDNDTATLTGMVVDGMNKQPTNNSSAHSLENLTVTAENNIGATPATSTSSPSTLEKSKNVPTSRSRFDSGNSDASCATDLNLSDEEFIATTAEHLVSAASKKYKRSLRLSSDQLKLLNLDYGSNDARFSITTKFQGTAWCSCHIYLLRWCDKLVISDIDGTITKSDVLGHVIPAIGGTWAHSGVAELYTRIKNNGYQMVYLSSRAIGQSHYTKTYLQSIAQGSQTLPDGPVLLSPTSVLMAFKKEVIERRPEEFKIACLNDLKSLFPVDRPFFAGFGNRETDVKSYKAVDIPLERILIIDPSGMLRRADKIGYVSDYVNMAIDTVDYIFPPIPFLEDTKFSDPSLMTECSEFNTWRCNPQKFEYLVDQELEAYEERRKKNKADEEEALKKRKSLSKKKGGK</sequence>
<dbReference type="InterPro" id="IPR013209">
    <property type="entry name" value="LNS2"/>
</dbReference>
<keyword evidence="5" id="KW-1185">Reference proteome</keyword>
<feature type="compositionally biased region" description="Polar residues" evidence="3">
    <location>
        <begin position="595"/>
        <end position="609"/>
    </location>
</feature>
<dbReference type="Proteomes" id="UP000887563">
    <property type="component" value="Unplaced"/>
</dbReference>
<comment type="similarity">
    <text evidence="2">Belongs to the lipin family.</text>
</comment>
<feature type="compositionally biased region" description="Low complexity" evidence="3">
    <location>
        <begin position="578"/>
        <end position="589"/>
    </location>
</feature>
<evidence type="ECO:0000256" key="1">
    <source>
        <dbReference type="ARBA" id="ARBA00001180"/>
    </source>
</evidence>
<dbReference type="SMART" id="SM00775">
    <property type="entry name" value="LNS2"/>
    <property type="match status" value="1"/>
</dbReference>
<evidence type="ECO:0000259" key="4">
    <source>
        <dbReference type="SMART" id="SM00775"/>
    </source>
</evidence>
<dbReference type="InterPro" id="IPR026058">
    <property type="entry name" value="LIPIN"/>
</dbReference>
<dbReference type="SUPFAM" id="SSF56784">
    <property type="entry name" value="HAD-like"/>
    <property type="match status" value="1"/>
</dbReference>
<feature type="region of interest" description="Disordered" evidence="3">
    <location>
        <begin position="911"/>
        <end position="937"/>
    </location>
</feature>
<feature type="region of interest" description="Disordered" evidence="3">
    <location>
        <begin position="573"/>
        <end position="609"/>
    </location>
</feature>
<feature type="compositionally biased region" description="Basic residues" evidence="3">
    <location>
        <begin position="925"/>
        <end position="937"/>
    </location>
</feature>
<feature type="compositionally biased region" description="Basic and acidic residues" evidence="3">
    <location>
        <begin position="390"/>
        <end position="406"/>
    </location>
</feature>
<feature type="domain" description="LNS2/PITP" evidence="4">
    <location>
        <begin position="689"/>
        <end position="844"/>
    </location>
</feature>
<protein>
    <submittedName>
        <fullName evidence="6">LNS2/PITP domain-containing protein</fullName>
    </submittedName>
</protein>
<feature type="compositionally biased region" description="Low complexity" evidence="3">
    <location>
        <begin position="159"/>
        <end position="168"/>
    </location>
</feature>
<dbReference type="PANTHER" id="PTHR12181:SF12">
    <property type="entry name" value="PHOSPHATIDATE PHOSPHATASE"/>
    <property type="match status" value="1"/>
</dbReference>
<dbReference type="AlphaFoldDB" id="A0A914MFN5"/>
<dbReference type="Pfam" id="PF08235">
    <property type="entry name" value="LNS2"/>
    <property type="match status" value="1"/>
</dbReference>
<name>A0A914MFN5_MELIC</name>